<accession>A0A9P8EYE5</accession>
<gene>
    <name evidence="1" type="ORF">KCU76_g38</name>
</gene>
<comment type="caution">
    <text evidence="1">The sequence shown here is derived from an EMBL/GenBank/DDBJ whole genome shotgun (WGS) entry which is preliminary data.</text>
</comment>
<protein>
    <submittedName>
        <fullName evidence="1">Uncharacterized protein</fullName>
    </submittedName>
</protein>
<sequence>MLRFSLGGVAQQFDVGGCRPTVARARSGRGWANGPMRIRMIDLMRWVCVVDHGNKNFWSGREGEKKISWLWGCTPYNRLVTRYNFILASKHRRSRGCVPALSFQTRQRQTIKATPEQLLQCGFIRSDAQCISSWPVLIYDTRIGVCFCHDCRADRWDLEKEQEPQILNHHCAFLVVRTHPHSTDRSVVYPCVTRSCASPTRFDLVATRASGVFGRRLFDITFMPRTAYEEAYDMSRDMSSRGFWQKRVSKCEIQSKATAIRHDPADSDTIFTTDRETAS</sequence>
<organism evidence="1 2">
    <name type="scientific">Aureobasidium melanogenum</name>
    <name type="common">Aureobasidium pullulans var. melanogenum</name>
    <dbReference type="NCBI Taxonomy" id="46634"/>
    <lineage>
        <taxon>Eukaryota</taxon>
        <taxon>Fungi</taxon>
        <taxon>Dikarya</taxon>
        <taxon>Ascomycota</taxon>
        <taxon>Pezizomycotina</taxon>
        <taxon>Dothideomycetes</taxon>
        <taxon>Dothideomycetidae</taxon>
        <taxon>Dothideales</taxon>
        <taxon>Saccotheciaceae</taxon>
        <taxon>Aureobasidium</taxon>
    </lineage>
</organism>
<reference evidence="1" key="1">
    <citation type="journal article" date="2021" name="J Fungi (Basel)">
        <title>Virulence traits and population genomics of the black yeast Aureobasidium melanogenum.</title>
        <authorList>
            <person name="Cernosa A."/>
            <person name="Sun X."/>
            <person name="Gostincar C."/>
            <person name="Fang C."/>
            <person name="Gunde-Cimerman N."/>
            <person name="Song Z."/>
        </authorList>
    </citation>
    <scope>NUCLEOTIDE SEQUENCE</scope>
    <source>
        <strain evidence="1">EXF-9911</strain>
    </source>
</reference>
<dbReference type="Proteomes" id="UP000779574">
    <property type="component" value="Unassembled WGS sequence"/>
</dbReference>
<evidence type="ECO:0000313" key="1">
    <source>
        <dbReference type="EMBL" id="KAG9701328.1"/>
    </source>
</evidence>
<evidence type="ECO:0000313" key="2">
    <source>
        <dbReference type="Proteomes" id="UP000779574"/>
    </source>
</evidence>
<reference evidence="1" key="2">
    <citation type="submission" date="2021-08" db="EMBL/GenBank/DDBJ databases">
        <authorList>
            <person name="Gostincar C."/>
            <person name="Sun X."/>
            <person name="Song Z."/>
            <person name="Gunde-Cimerman N."/>
        </authorList>
    </citation>
    <scope>NUCLEOTIDE SEQUENCE</scope>
    <source>
        <strain evidence="1">EXF-9911</strain>
    </source>
</reference>
<feature type="non-terminal residue" evidence="1">
    <location>
        <position position="279"/>
    </location>
</feature>
<dbReference type="AlphaFoldDB" id="A0A9P8EYE5"/>
<proteinExistence type="predicted"/>
<name>A0A9P8EYE5_AURME</name>
<dbReference type="EMBL" id="JAHFXF010000001">
    <property type="protein sequence ID" value="KAG9701328.1"/>
    <property type="molecule type" value="Genomic_DNA"/>
</dbReference>